<feature type="domain" description="SAF" evidence="1">
    <location>
        <begin position="35"/>
        <end position="97"/>
    </location>
</feature>
<accession>A0ABW9I611</accession>
<evidence type="ECO:0000313" key="2">
    <source>
        <dbReference type="EMBL" id="MFM9615793.1"/>
    </source>
</evidence>
<dbReference type="CDD" id="cd11614">
    <property type="entry name" value="SAF_CpaB_FlgA_like"/>
    <property type="match status" value="1"/>
</dbReference>
<dbReference type="Proteomes" id="UP001631957">
    <property type="component" value="Unassembled WGS sequence"/>
</dbReference>
<evidence type="ECO:0000259" key="1">
    <source>
        <dbReference type="SMART" id="SM00858"/>
    </source>
</evidence>
<dbReference type="SMART" id="SM00858">
    <property type="entry name" value="SAF"/>
    <property type="match status" value="1"/>
</dbReference>
<evidence type="ECO:0000313" key="3">
    <source>
        <dbReference type="Proteomes" id="UP001631957"/>
    </source>
</evidence>
<sequence length="194" mass="19498">MPRPRRLPYLLVGVLLVVGCTAGGVLVAAQAGAQEPVLVLARPVSVGQVLSGRDLREESVAAEGLALVPVRSRSAVVGRPVAYSLPAGTPLTKSVLGPADIPPAGQAVAAVALKAGQFPPGIRPGSRVSVVQAPAENTPSAPPTSWSATVTDVHADDTGQTTVLSLLLPRTGARELAAAPAGQLGVVTEHGDGR</sequence>
<reference evidence="2 3" key="1">
    <citation type="submission" date="2024-12" db="EMBL/GenBank/DDBJ databases">
        <title>Forecasting of Potato common scab and diversities of Pathogenic streptomyces spp. in china.</title>
        <authorList>
            <person name="Handique U."/>
            <person name="Wu J."/>
        </authorList>
    </citation>
    <scope>NUCLEOTIDE SEQUENCE [LARGE SCALE GENOMIC DNA]</scope>
    <source>
        <strain evidence="2 3">ZRIMU1530</strain>
    </source>
</reference>
<dbReference type="EMBL" id="JBJVNI010000041">
    <property type="protein sequence ID" value="MFM9615793.1"/>
    <property type="molecule type" value="Genomic_DNA"/>
</dbReference>
<dbReference type="InterPro" id="IPR013974">
    <property type="entry name" value="SAF"/>
</dbReference>
<dbReference type="Gene3D" id="3.90.1210.10">
    <property type="entry name" value="Antifreeze-like/N-acetylneuraminic acid synthase C-terminal domain"/>
    <property type="match status" value="1"/>
</dbReference>
<gene>
    <name evidence="2" type="ORF">ACKI18_44840</name>
</gene>
<dbReference type="Pfam" id="PF08666">
    <property type="entry name" value="SAF"/>
    <property type="match status" value="1"/>
</dbReference>
<dbReference type="RefSeq" id="WP_206191148.1">
    <property type="nucleotide sequence ID" value="NZ_JBJVNI010000041.1"/>
</dbReference>
<protein>
    <submittedName>
        <fullName evidence="2">SAF domain-containing protein</fullName>
    </submittedName>
</protein>
<keyword evidence="3" id="KW-1185">Reference proteome</keyword>
<comment type="caution">
    <text evidence="2">The sequence shown here is derived from an EMBL/GenBank/DDBJ whole genome shotgun (WGS) entry which is preliminary data.</text>
</comment>
<name>A0ABW9I611_9ACTN</name>
<dbReference type="PROSITE" id="PS51257">
    <property type="entry name" value="PROKAR_LIPOPROTEIN"/>
    <property type="match status" value="1"/>
</dbReference>
<proteinExistence type="predicted"/>
<organism evidence="2 3">
    <name type="scientific">Streptomyces niveiscabiei</name>
    <dbReference type="NCBI Taxonomy" id="164115"/>
    <lineage>
        <taxon>Bacteria</taxon>
        <taxon>Bacillati</taxon>
        <taxon>Actinomycetota</taxon>
        <taxon>Actinomycetes</taxon>
        <taxon>Kitasatosporales</taxon>
        <taxon>Streptomycetaceae</taxon>
        <taxon>Streptomyces</taxon>
    </lineage>
</organism>